<dbReference type="SUPFAM" id="SSF54631">
    <property type="entry name" value="CBS-domain pair"/>
    <property type="match status" value="2"/>
</dbReference>
<dbReference type="SMART" id="SM00116">
    <property type="entry name" value="CBS"/>
    <property type="match status" value="3"/>
</dbReference>
<dbReference type="Proteomes" id="UP000247586">
    <property type="component" value="Chromosome"/>
</dbReference>
<gene>
    <name evidence="5" type="ORF">DFR87_04940</name>
</gene>
<dbReference type="GeneID" id="36834664"/>
<dbReference type="PROSITE" id="PS51379">
    <property type="entry name" value="4FE4S_FER_2"/>
    <property type="match status" value="2"/>
</dbReference>
<evidence type="ECO:0000313" key="6">
    <source>
        <dbReference type="Proteomes" id="UP000247586"/>
    </source>
</evidence>
<dbReference type="RefSeq" id="WP_054836676.1">
    <property type="nucleotide sequence ID" value="NZ_BBBA01000008.1"/>
</dbReference>
<dbReference type="PROSITE" id="PS00198">
    <property type="entry name" value="4FE4S_FER_1"/>
    <property type="match status" value="1"/>
</dbReference>
<feature type="domain" description="4Fe-4S ferredoxin-type" evidence="4">
    <location>
        <begin position="3"/>
        <end position="33"/>
    </location>
</feature>
<dbReference type="InterPro" id="IPR046342">
    <property type="entry name" value="CBS_dom_sf"/>
</dbReference>
<dbReference type="InterPro" id="IPR051257">
    <property type="entry name" value="Diverse_CBS-Domain"/>
</dbReference>
<evidence type="ECO:0000259" key="3">
    <source>
        <dbReference type="PROSITE" id="PS51371"/>
    </source>
</evidence>
<organism evidence="5 6">
    <name type="scientific">Metallosphaera hakonensis JCM 8857 = DSM 7519</name>
    <dbReference type="NCBI Taxonomy" id="1293036"/>
    <lineage>
        <taxon>Archaea</taxon>
        <taxon>Thermoproteota</taxon>
        <taxon>Thermoprotei</taxon>
        <taxon>Sulfolobales</taxon>
        <taxon>Sulfolobaceae</taxon>
        <taxon>Metallosphaera</taxon>
    </lineage>
</organism>
<evidence type="ECO:0000256" key="2">
    <source>
        <dbReference type="PROSITE-ProRule" id="PRU00703"/>
    </source>
</evidence>
<dbReference type="EMBL" id="CP029287">
    <property type="protein sequence ID" value="AWR99153.1"/>
    <property type="molecule type" value="Genomic_DNA"/>
</dbReference>
<feature type="domain" description="CBS" evidence="3">
    <location>
        <begin position="143"/>
        <end position="198"/>
    </location>
</feature>
<dbReference type="PANTHER" id="PTHR43080:SF2">
    <property type="entry name" value="CBS DOMAIN-CONTAINING PROTEIN"/>
    <property type="match status" value="1"/>
</dbReference>
<reference evidence="6" key="3">
    <citation type="submission" date="2020-03" db="EMBL/GenBank/DDBJ databases">
        <title>Sequencing and Assembly of Multiple Reported Metal-Biooxidizing Members of the Extremely Thermoacidophilic Archaeal Family Sulfolobaceae.</title>
        <authorList>
            <person name="Counts J.A."/>
            <person name="Kelly R.M."/>
        </authorList>
    </citation>
    <scope>NUCLEOTIDE SEQUENCE [LARGE SCALE GENOMIC DNA]</scope>
    <source>
        <strain evidence="6">HO1-1</strain>
    </source>
</reference>
<dbReference type="Pfam" id="PF00571">
    <property type="entry name" value="CBS"/>
    <property type="match status" value="3"/>
</dbReference>
<proteinExistence type="predicted"/>
<keyword evidence="1 2" id="KW-0129">CBS domain</keyword>
<dbReference type="GO" id="GO:0016491">
    <property type="term" value="F:oxidoreductase activity"/>
    <property type="evidence" value="ECO:0007669"/>
    <property type="project" value="UniProtKB-ARBA"/>
</dbReference>
<dbReference type="InterPro" id="IPR017896">
    <property type="entry name" value="4Fe4S_Fe-S-bd"/>
</dbReference>
<dbReference type="KEGG" id="mhk:DFR87_04940"/>
<dbReference type="PROSITE" id="PS51371">
    <property type="entry name" value="CBS"/>
    <property type="match status" value="1"/>
</dbReference>
<name>A0A2U9IT59_9CREN</name>
<dbReference type="Gene3D" id="3.30.70.20">
    <property type="match status" value="1"/>
</dbReference>
<dbReference type="InterPro" id="IPR000644">
    <property type="entry name" value="CBS_dom"/>
</dbReference>
<dbReference type="PANTHER" id="PTHR43080">
    <property type="entry name" value="CBS DOMAIN-CONTAINING PROTEIN CBSX3, MITOCHONDRIAL"/>
    <property type="match status" value="1"/>
</dbReference>
<evidence type="ECO:0000259" key="4">
    <source>
        <dbReference type="PROSITE" id="PS51379"/>
    </source>
</evidence>
<dbReference type="Pfam" id="PF12838">
    <property type="entry name" value="Fer4_7"/>
    <property type="match status" value="1"/>
</dbReference>
<dbReference type="Gene3D" id="3.10.580.10">
    <property type="entry name" value="CBS-domain"/>
    <property type="match status" value="2"/>
</dbReference>
<sequence length="330" mass="36243">MEPIVLIDLDRCVGCYMCQRACALAQCIEINEFTRFAEVVRPEDCTGCMACERACPYNCIIVLSDESQVPIRAKITLSRVRRYASKRLVTATPKLTVKAGAEIMVKEGVGSLLIPDGVPKIITETDVLEAWVNGKESEPILNFSREAITIEGKTTVDEALRIMLEKGIGHLPVLEKGKLAGMISLRDILRASTVSSPINGGEIIPINPRELVGSYAIDVPILGKVTNMGAYSVLKQRGLKATVVKEGDRVGLISIRDLTKALALGRSLGDFIEPRFVTPVSSKDPIFKAIAIMSEHNLRHLPVLQEDTIKMISVKEIAKHVTWIQVKSIR</sequence>
<dbReference type="InterPro" id="IPR017900">
    <property type="entry name" value="4Fe4S_Fe_S_CS"/>
</dbReference>
<accession>A0A2U9IT59</accession>
<feature type="domain" description="4Fe-4S ferredoxin-type" evidence="4">
    <location>
        <begin position="36"/>
        <end position="66"/>
    </location>
</feature>
<reference evidence="5 6" key="1">
    <citation type="submission" date="2018-05" db="EMBL/GenBank/DDBJ databases">
        <title>Complete Genome Sequences of Extremely Thermoacidophilic, Metal-Mobilizing Type-Strain Members of the Archaeal Family Sulfolobaceae: Acidianus brierleyi DSM-1651T, Acidianus sulfidivorans DSM-18786T, Metallosphaera hakonensis DSM-7519T, and Metallosphaera prunae DSM-10039T.</title>
        <authorList>
            <person name="Counts J.A."/>
            <person name="Kelly R.M."/>
        </authorList>
    </citation>
    <scope>NUCLEOTIDE SEQUENCE [LARGE SCALE GENOMIC DNA]</scope>
    <source>
        <strain evidence="5 6">HO1-1</strain>
    </source>
</reference>
<keyword evidence="6" id="KW-1185">Reference proteome</keyword>
<dbReference type="SUPFAM" id="SSF54862">
    <property type="entry name" value="4Fe-4S ferredoxins"/>
    <property type="match status" value="1"/>
</dbReference>
<reference evidence="6" key="2">
    <citation type="submission" date="2020-03" db="EMBL/GenBank/DDBJ databases">
        <title>Complete Genome Sequences of Extremely Thermoacidophilic, Metal-Mobilizing Type-Strain Members of the Archaeal Family Sulfolobaceae: Acidianus brierleyi DSM-1651T, Acidianus sulfidivorans DSM-18786T, Metallosphaera hakonensis DSM-7519T, and Metallosphaera prunae DSM-10039T.</title>
        <authorList>
            <person name="Counts J.A."/>
            <person name="Kelly R.M."/>
        </authorList>
    </citation>
    <scope>NUCLEOTIDE SEQUENCE [LARGE SCALE GENOMIC DNA]</scope>
    <source>
        <strain evidence="6">HO1-1</strain>
    </source>
</reference>
<evidence type="ECO:0000313" key="5">
    <source>
        <dbReference type="EMBL" id="AWR99153.1"/>
    </source>
</evidence>
<dbReference type="STRING" id="1293036.GCA_001315825_01591"/>
<protein>
    <submittedName>
        <fullName evidence="5">CBS domain-containing protein</fullName>
    </submittedName>
</protein>
<dbReference type="AlphaFoldDB" id="A0A2U9IT59"/>
<evidence type="ECO:0000256" key="1">
    <source>
        <dbReference type="ARBA" id="ARBA00023122"/>
    </source>
</evidence>
<dbReference type="OrthoDB" id="65817at2157"/>